<proteinExistence type="predicted"/>
<dbReference type="OMA" id="SGQYTEQ"/>
<dbReference type="Proteomes" id="UP000000600">
    <property type="component" value="Unassembled WGS sequence"/>
</dbReference>
<accession>A0CBP4</accession>
<dbReference type="OrthoDB" id="282574at2759"/>
<evidence type="ECO:0000313" key="1">
    <source>
        <dbReference type="EMBL" id="CAK68211.1"/>
    </source>
</evidence>
<dbReference type="GeneID" id="5021393"/>
<gene>
    <name evidence="1" type="ORF">GSPATT00036994001</name>
</gene>
<dbReference type="InterPro" id="IPR035427">
    <property type="entry name" value="Tim10-like_dom_sf"/>
</dbReference>
<evidence type="ECO:0008006" key="3">
    <source>
        <dbReference type="Google" id="ProtNLM"/>
    </source>
</evidence>
<keyword evidence="2" id="KW-1185">Reference proteome</keyword>
<dbReference type="HOGENOM" id="CLU_2836729_0_0_1"/>
<reference evidence="1 2" key="1">
    <citation type="journal article" date="2006" name="Nature">
        <title>Global trends of whole-genome duplications revealed by the ciliate Paramecium tetraurelia.</title>
        <authorList>
            <consortium name="Genoscope"/>
            <person name="Aury J.-M."/>
            <person name="Jaillon O."/>
            <person name="Duret L."/>
            <person name="Noel B."/>
            <person name="Jubin C."/>
            <person name="Porcel B.M."/>
            <person name="Segurens B."/>
            <person name="Daubin V."/>
            <person name="Anthouard V."/>
            <person name="Aiach N."/>
            <person name="Arnaiz O."/>
            <person name="Billaut A."/>
            <person name="Beisson J."/>
            <person name="Blanc I."/>
            <person name="Bouhouche K."/>
            <person name="Camara F."/>
            <person name="Duharcourt S."/>
            <person name="Guigo R."/>
            <person name="Gogendeau D."/>
            <person name="Katinka M."/>
            <person name="Keller A.-M."/>
            <person name="Kissmehl R."/>
            <person name="Klotz C."/>
            <person name="Koll F."/>
            <person name="Le Moue A."/>
            <person name="Lepere C."/>
            <person name="Malinsky S."/>
            <person name="Nowacki M."/>
            <person name="Nowak J.K."/>
            <person name="Plattner H."/>
            <person name="Poulain J."/>
            <person name="Ruiz F."/>
            <person name="Serrano V."/>
            <person name="Zagulski M."/>
            <person name="Dessen P."/>
            <person name="Betermier M."/>
            <person name="Weissenbach J."/>
            <person name="Scarpelli C."/>
            <person name="Schachter V."/>
            <person name="Sperling L."/>
            <person name="Meyer E."/>
            <person name="Cohen J."/>
            <person name="Wincker P."/>
        </authorList>
    </citation>
    <scope>NUCLEOTIDE SEQUENCE [LARGE SCALE GENOMIC DNA]</scope>
    <source>
        <strain evidence="1 2">Stock d4-2</strain>
    </source>
</reference>
<evidence type="ECO:0000313" key="2">
    <source>
        <dbReference type="Proteomes" id="UP000000600"/>
    </source>
</evidence>
<dbReference type="AlphaFoldDB" id="A0CBP4"/>
<organism evidence="1 2">
    <name type="scientific">Paramecium tetraurelia</name>
    <dbReference type="NCBI Taxonomy" id="5888"/>
    <lineage>
        <taxon>Eukaryota</taxon>
        <taxon>Sar</taxon>
        <taxon>Alveolata</taxon>
        <taxon>Ciliophora</taxon>
        <taxon>Intramacronucleata</taxon>
        <taxon>Oligohymenophorea</taxon>
        <taxon>Peniculida</taxon>
        <taxon>Parameciidae</taxon>
        <taxon>Paramecium</taxon>
    </lineage>
</organism>
<dbReference type="KEGG" id="ptm:GSPATT00036994001"/>
<name>A0CBP4_PARTE</name>
<dbReference type="RefSeq" id="XP_001435608.1">
    <property type="nucleotide sequence ID" value="XM_001435571.1"/>
</dbReference>
<dbReference type="InParanoid" id="A0CBP4"/>
<protein>
    <recommendedName>
        <fullName evidence="3">Mitochondrial import inner membrane translocase subunit</fullName>
    </recommendedName>
</protein>
<dbReference type="EMBL" id="CT868058">
    <property type="protein sequence ID" value="CAK68211.1"/>
    <property type="molecule type" value="Genomic_DNA"/>
</dbReference>
<dbReference type="Gene3D" id="1.10.287.810">
    <property type="entry name" value="Mitochondrial import inner membrane translocase subunit tim13 like domains"/>
    <property type="match status" value="1"/>
</dbReference>
<sequence>MSSIQSGQLFVSQAFKNCFNQLVPDMKKFSGQYTEQDQDAMTNCLVRYIDSFRTTQKVFYQTHEQE</sequence>